<accession>A0ABY1QQE6</accession>
<dbReference type="InterPro" id="IPR000573">
    <property type="entry name" value="AconitaseA/IPMdHydase_ssu_swvl"/>
</dbReference>
<sequence length="173" mass="18242">MSARVWKFGDGVDTDVMAPGLYMKLPIAQLAAHCLEAVRPEFAGGVREGDILVAGRNFGIGSSREQAPQALKALGIRAVVAQSFGGIFYRNALNLGLMALVCADTAGIPDGAPIEVDPVAGRIVLPQQGLTLACEPIPGFLMAMVDDGGLLPHLKKRLARNAPQPNEDDKDAR</sequence>
<evidence type="ECO:0000256" key="3">
    <source>
        <dbReference type="ARBA" id="ARBA00004729"/>
    </source>
</evidence>
<evidence type="ECO:0000256" key="4">
    <source>
        <dbReference type="ARBA" id="ARBA00009869"/>
    </source>
</evidence>
<dbReference type="NCBIfam" id="TIGR02087">
    <property type="entry name" value="LEUD_arch"/>
    <property type="match status" value="1"/>
</dbReference>
<evidence type="ECO:0000256" key="1">
    <source>
        <dbReference type="ARBA" id="ARBA00000491"/>
    </source>
</evidence>
<evidence type="ECO:0000256" key="7">
    <source>
        <dbReference type="HAMAP-Rule" id="MF_01032"/>
    </source>
</evidence>
<dbReference type="HAMAP" id="MF_01032">
    <property type="entry name" value="LeuD_type2"/>
    <property type="match status" value="1"/>
</dbReference>
<comment type="similarity">
    <text evidence="4 7">Belongs to the LeuD family. LeuD type 2 subfamily.</text>
</comment>
<keyword evidence="7" id="KW-0432">Leucine biosynthesis</keyword>
<dbReference type="InterPro" id="IPR033940">
    <property type="entry name" value="IPMI_Swivel"/>
</dbReference>
<dbReference type="PANTHER" id="PTHR43345">
    <property type="entry name" value="3-ISOPROPYLMALATE DEHYDRATASE SMALL SUBUNIT 2-RELATED-RELATED"/>
    <property type="match status" value="1"/>
</dbReference>
<comment type="function">
    <text evidence="2 7">Catalyzes the isomerization between 2-isopropylmalate and 3-isopropylmalate, via the formation of 2-isopropylmaleate.</text>
</comment>
<dbReference type="InterPro" id="IPR015928">
    <property type="entry name" value="Aconitase/3IPM_dehydase_swvl"/>
</dbReference>
<dbReference type="EMBL" id="FXUL01000026">
    <property type="protein sequence ID" value="SMP77301.1"/>
    <property type="molecule type" value="Genomic_DNA"/>
</dbReference>
<comment type="subunit">
    <text evidence="5 7">Heterodimer of LeuC and LeuD.</text>
</comment>
<dbReference type="InterPro" id="IPR050075">
    <property type="entry name" value="LeuD"/>
</dbReference>
<dbReference type="EC" id="4.2.1.33" evidence="7"/>
<comment type="catalytic activity">
    <reaction evidence="1 7">
        <text>(2R,3S)-3-isopropylmalate = (2S)-2-isopropylmalate</text>
        <dbReference type="Rhea" id="RHEA:32287"/>
        <dbReference type="ChEBI" id="CHEBI:1178"/>
        <dbReference type="ChEBI" id="CHEBI:35121"/>
        <dbReference type="EC" id="4.2.1.33"/>
    </reaction>
</comment>
<name>A0ABY1QQE6_9BURK</name>
<reference evidence="9 10" key="1">
    <citation type="submission" date="2017-05" db="EMBL/GenBank/DDBJ databases">
        <authorList>
            <person name="Varghese N."/>
            <person name="Submissions S."/>
        </authorList>
    </citation>
    <scope>NUCLEOTIDE SEQUENCE [LARGE SCALE GENOMIC DNA]</scope>
    <source>
        <strain evidence="9 10">DSM 26001</strain>
    </source>
</reference>
<keyword evidence="7" id="KW-0028">Amino-acid biosynthesis</keyword>
<evidence type="ECO:0000259" key="8">
    <source>
        <dbReference type="Pfam" id="PF00694"/>
    </source>
</evidence>
<dbReference type="PANTHER" id="PTHR43345:SF2">
    <property type="entry name" value="3-ISOPROPYLMALATE DEHYDRATASE SMALL SUBUNIT 1"/>
    <property type="match status" value="1"/>
</dbReference>
<evidence type="ECO:0000256" key="6">
    <source>
        <dbReference type="ARBA" id="ARBA00023239"/>
    </source>
</evidence>
<dbReference type="InterPro" id="IPR011827">
    <property type="entry name" value="LeuD_type2/HacB/DmdB"/>
</dbReference>
<evidence type="ECO:0000313" key="9">
    <source>
        <dbReference type="EMBL" id="SMP77301.1"/>
    </source>
</evidence>
<evidence type="ECO:0000313" key="10">
    <source>
        <dbReference type="Proteomes" id="UP001158049"/>
    </source>
</evidence>
<dbReference type="Pfam" id="PF00694">
    <property type="entry name" value="Aconitase_C"/>
    <property type="match status" value="1"/>
</dbReference>
<comment type="pathway">
    <text evidence="3 7">Amino-acid biosynthesis; L-leucine biosynthesis; L-leucine from 3-methyl-2-oxobutanoate: step 2/4.</text>
</comment>
<proteinExistence type="inferred from homology"/>
<dbReference type="RefSeq" id="WP_283444919.1">
    <property type="nucleotide sequence ID" value="NZ_FXUL01000026.1"/>
</dbReference>
<dbReference type="SUPFAM" id="SSF52016">
    <property type="entry name" value="LeuD/IlvD-like"/>
    <property type="match status" value="1"/>
</dbReference>
<keyword evidence="10" id="KW-1185">Reference proteome</keyword>
<evidence type="ECO:0000256" key="2">
    <source>
        <dbReference type="ARBA" id="ARBA00002695"/>
    </source>
</evidence>
<keyword evidence="6 7" id="KW-0456">Lyase</keyword>
<feature type="domain" description="Aconitase A/isopropylmalate dehydratase small subunit swivel" evidence="8">
    <location>
        <begin position="48"/>
        <end position="102"/>
    </location>
</feature>
<comment type="caution">
    <text evidence="9">The sequence shown here is derived from an EMBL/GenBank/DDBJ whole genome shotgun (WGS) entry which is preliminary data.</text>
</comment>
<gene>
    <name evidence="7" type="primary">leuD</name>
    <name evidence="9" type="ORF">SAMN06295970_12651</name>
</gene>
<organism evidence="9 10">
    <name type="scientific">Noviherbaspirillum suwonense</name>
    <dbReference type="NCBI Taxonomy" id="1224511"/>
    <lineage>
        <taxon>Bacteria</taxon>
        <taxon>Pseudomonadati</taxon>
        <taxon>Pseudomonadota</taxon>
        <taxon>Betaproteobacteria</taxon>
        <taxon>Burkholderiales</taxon>
        <taxon>Oxalobacteraceae</taxon>
        <taxon>Noviherbaspirillum</taxon>
    </lineage>
</organism>
<keyword evidence="7" id="KW-0100">Branched-chain amino acid biosynthesis</keyword>
<dbReference type="Proteomes" id="UP001158049">
    <property type="component" value="Unassembled WGS sequence"/>
</dbReference>
<evidence type="ECO:0000256" key="5">
    <source>
        <dbReference type="ARBA" id="ARBA00011271"/>
    </source>
</evidence>
<protein>
    <recommendedName>
        <fullName evidence="7">3-isopropylmalate dehydratase small subunit</fullName>
        <ecNumber evidence="7">4.2.1.33</ecNumber>
    </recommendedName>
    <alternativeName>
        <fullName evidence="7">Alpha-IPM isomerase</fullName>
        <shortName evidence="7">IPMI</shortName>
    </alternativeName>
    <alternativeName>
        <fullName evidence="7">Isopropylmalate isomerase</fullName>
    </alternativeName>
</protein>
<dbReference type="Gene3D" id="3.20.19.10">
    <property type="entry name" value="Aconitase, domain 4"/>
    <property type="match status" value="1"/>
</dbReference>
<dbReference type="CDD" id="cd01577">
    <property type="entry name" value="IPMI_Swivel"/>
    <property type="match status" value="1"/>
</dbReference>